<keyword evidence="7" id="KW-0997">Cell inner membrane</keyword>
<keyword evidence="2 7" id="KW-0132">Cell division</keyword>
<dbReference type="InterPro" id="IPR007060">
    <property type="entry name" value="FtsL/DivIC"/>
</dbReference>
<dbReference type="Proteomes" id="UP000273143">
    <property type="component" value="Chromosome"/>
</dbReference>
<comment type="subunit">
    <text evidence="7">Part of a complex composed of FtsB, FtsL and FtsQ.</text>
</comment>
<gene>
    <name evidence="7 8" type="primary">ftsB</name>
    <name evidence="8" type="ORF">DM558_11770</name>
</gene>
<dbReference type="GO" id="GO:0030428">
    <property type="term" value="C:cell septum"/>
    <property type="evidence" value="ECO:0007669"/>
    <property type="project" value="TreeGrafter"/>
</dbReference>
<keyword evidence="7" id="KW-0175">Coiled coil</keyword>
<evidence type="ECO:0000256" key="4">
    <source>
        <dbReference type="ARBA" id="ARBA00022989"/>
    </source>
</evidence>
<keyword evidence="3 7" id="KW-0812">Transmembrane</keyword>
<keyword evidence="1 7" id="KW-1003">Cell membrane</keyword>
<dbReference type="InterPro" id="IPR023081">
    <property type="entry name" value="Cell_div_FtsB"/>
</dbReference>
<evidence type="ECO:0000313" key="9">
    <source>
        <dbReference type="Proteomes" id="UP000273143"/>
    </source>
</evidence>
<dbReference type="Pfam" id="PF04977">
    <property type="entry name" value="DivIC"/>
    <property type="match status" value="1"/>
</dbReference>
<comment type="subcellular location">
    <subcellularLocation>
        <location evidence="7">Cell inner membrane</location>
        <topology evidence="7">Single-pass type II membrane protein</topology>
    </subcellularLocation>
    <text evidence="7">Localizes to the division septum.</text>
</comment>
<reference evidence="9" key="1">
    <citation type="submission" date="2018-06" db="EMBL/GenBank/DDBJ databases">
        <title>Complete genome of Pseudomonas insecticola strain QZS01.</title>
        <authorList>
            <person name="Wang J."/>
            <person name="Su Q."/>
        </authorList>
    </citation>
    <scope>NUCLEOTIDE SEQUENCE [LARGE SCALE GENOMIC DNA]</scope>
    <source>
        <strain evidence="9">QZS01</strain>
    </source>
</reference>
<keyword evidence="6 7" id="KW-0131">Cell cycle</keyword>
<keyword evidence="9" id="KW-1185">Reference proteome</keyword>
<dbReference type="GO" id="GO:0005886">
    <property type="term" value="C:plasma membrane"/>
    <property type="evidence" value="ECO:0007669"/>
    <property type="project" value="UniProtKB-SubCell"/>
</dbReference>
<dbReference type="KEGG" id="emo:DM558_11770"/>
<dbReference type="NCBIfam" id="NF002058">
    <property type="entry name" value="PRK00888.1"/>
    <property type="match status" value="1"/>
</dbReference>
<evidence type="ECO:0000256" key="7">
    <source>
        <dbReference type="HAMAP-Rule" id="MF_00599"/>
    </source>
</evidence>
<dbReference type="GO" id="GO:0043093">
    <property type="term" value="P:FtsZ-dependent cytokinesis"/>
    <property type="evidence" value="ECO:0007669"/>
    <property type="project" value="UniProtKB-UniRule"/>
</dbReference>
<evidence type="ECO:0000256" key="3">
    <source>
        <dbReference type="ARBA" id="ARBA00022692"/>
    </source>
</evidence>
<dbReference type="HAMAP" id="MF_00599">
    <property type="entry name" value="FtsB"/>
    <property type="match status" value="1"/>
</dbReference>
<evidence type="ECO:0000313" key="8">
    <source>
        <dbReference type="EMBL" id="AZS51402.1"/>
    </source>
</evidence>
<feature type="topological domain" description="Cytoplasmic" evidence="7">
    <location>
        <begin position="1"/>
        <end position="10"/>
    </location>
</feature>
<feature type="topological domain" description="Periplasmic" evidence="7">
    <location>
        <begin position="29"/>
        <end position="98"/>
    </location>
</feature>
<organism evidence="8 9">
    <name type="scientific">Entomomonas moraniae</name>
    <dbReference type="NCBI Taxonomy" id="2213226"/>
    <lineage>
        <taxon>Bacteria</taxon>
        <taxon>Pseudomonadati</taxon>
        <taxon>Pseudomonadota</taxon>
        <taxon>Gammaproteobacteria</taxon>
        <taxon>Pseudomonadales</taxon>
        <taxon>Pseudomonadaceae</taxon>
        <taxon>Entomomonas</taxon>
    </lineage>
</organism>
<sequence>MPHFFRSPYWLFVLLLALLVGLQHRLWFGENGIYQTAELRKKIEAQQLENKKLLEKNQRLEAEVVELKKGTETIEEKARHDLGMVKDGETLYIVPNEK</sequence>
<dbReference type="PANTHER" id="PTHR37485:SF1">
    <property type="entry name" value="CELL DIVISION PROTEIN FTSB"/>
    <property type="match status" value="1"/>
</dbReference>
<feature type="coiled-coil region" evidence="7">
    <location>
        <begin position="36"/>
        <end position="77"/>
    </location>
</feature>
<comment type="similarity">
    <text evidence="7">Belongs to the FtsB family.</text>
</comment>
<dbReference type="EMBL" id="CP029822">
    <property type="protein sequence ID" value="AZS51402.1"/>
    <property type="molecule type" value="Genomic_DNA"/>
</dbReference>
<dbReference type="AlphaFoldDB" id="A0A3S9XG51"/>
<evidence type="ECO:0000256" key="6">
    <source>
        <dbReference type="ARBA" id="ARBA00023306"/>
    </source>
</evidence>
<accession>A0A3S9XG51</accession>
<protein>
    <recommendedName>
        <fullName evidence="7">Cell division protein FtsB</fullName>
    </recommendedName>
</protein>
<dbReference type="PANTHER" id="PTHR37485">
    <property type="entry name" value="CELL DIVISION PROTEIN FTSB"/>
    <property type="match status" value="1"/>
</dbReference>
<comment type="function">
    <text evidence="7">Essential cell division protein. May link together the upstream cell division proteins, which are predominantly cytoplasmic, with the downstream cell division proteins, which are predominantly periplasmic.</text>
</comment>
<evidence type="ECO:0000256" key="5">
    <source>
        <dbReference type="ARBA" id="ARBA00023136"/>
    </source>
</evidence>
<keyword evidence="5 7" id="KW-0472">Membrane</keyword>
<keyword evidence="4 7" id="KW-1133">Transmembrane helix</keyword>
<proteinExistence type="inferred from homology"/>
<evidence type="ECO:0000256" key="2">
    <source>
        <dbReference type="ARBA" id="ARBA00022618"/>
    </source>
</evidence>
<dbReference type="RefSeq" id="WP_109701551.1">
    <property type="nucleotide sequence ID" value="NZ_CP029822.1"/>
</dbReference>
<name>A0A3S9XG51_9GAMM</name>
<evidence type="ECO:0000256" key="1">
    <source>
        <dbReference type="ARBA" id="ARBA00022475"/>
    </source>
</evidence>
<dbReference type="GO" id="GO:0032153">
    <property type="term" value="C:cell division site"/>
    <property type="evidence" value="ECO:0007669"/>
    <property type="project" value="UniProtKB-UniRule"/>
</dbReference>